<evidence type="ECO:0000313" key="3">
    <source>
        <dbReference type="Proteomes" id="UP000030710"/>
    </source>
</evidence>
<proteinExistence type="predicted"/>
<evidence type="ECO:0000313" key="2">
    <source>
        <dbReference type="EMBL" id="ERG97028.1"/>
    </source>
</evidence>
<sequence>MITGLAVTGLWNPSPYDQAGSYIIFLLLTLIPLSMFPHIKQTGIDPVPARLAALD</sequence>
<organism evidence="2 3">
    <name type="scientific">Haloquadratum walsbyi J07HQW2</name>
    <dbReference type="NCBI Taxonomy" id="1238425"/>
    <lineage>
        <taxon>Archaea</taxon>
        <taxon>Methanobacteriati</taxon>
        <taxon>Methanobacteriota</taxon>
        <taxon>Stenosarchaea group</taxon>
        <taxon>Halobacteria</taxon>
        <taxon>Halobacteriales</taxon>
        <taxon>Haloferacaceae</taxon>
        <taxon>Haloquadratum</taxon>
    </lineage>
</organism>
<accession>U1NJC0</accession>
<name>U1NJC0_9EURY</name>
<keyword evidence="1" id="KW-1133">Transmembrane helix</keyword>
<keyword evidence="1" id="KW-0812">Transmembrane</keyword>
<dbReference type="EMBL" id="KE356561">
    <property type="protein sequence ID" value="ERG97028.1"/>
    <property type="molecule type" value="Genomic_DNA"/>
</dbReference>
<feature type="transmembrane region" description="Helical" evidence="1">
    <location>
        <begin position="19"/>
        <end position="36"/>
    </location>
</feature>
<protein>
    <submittedName>
        <fullName evidence="2">Uncharacterized protein</fullName>
    </submittedName>
</protein>
<dbReference type="Proteomes" id="UP000030710">
    <property type="component" value="Unassembled WGS sequence"/>
</dbReference>
<dbReference type="HOGENOM" id="CLU_3020938_0_0_2"/>
<evidence type="ECO:0000256" key="1">
    <source>
        <dbReference type="SAM" id="Phobius"/>
    </source>
</evidence>
<dbReference type="AlphaFoldDB" id="U1NJC0"/>
<gene>
    <name evidence="2" type="ORF">J07HQW2_03514</name>
</gene>
<keyword evidence="1" id="KW-0472">Membrane</keyword>
<reference evidence="2 3" key="1">
    <citation type="journal article" date="2013" name="PLoS ONE">
        <title>Assembly-driven community genomics of a hypersaline microbial ecosystem.</title>
        <authorList>
            <person name="Podell S."/>
            <person name="Ugalde J.A."/>
            <person name="Narasingarao P."/>
            <person name="Banfield J.F."/>
            <person name="Heidelberg K.B."/>
            <person name="Allen E.E."/>
        </authorList>
    </citation>
    <scope>NUCLEOTIDE SEQUENCE [LARGE SCALE GENOMIC DNA]</scope>
    <source>
        <strain evidence="3">J07HQW2</strain>
    </source>
</reference>